<name>A0A402B719_9CHLR</name>
<comment type="caution">
    <text evidence="2">The sequence shown here is derived from an EMBL/GenBank/DDBJ whole genome shotgun (WGS) entry which is preliminary data.</text>
</comment>
<reference evidence="3" key="1">
    <citation type="submission" date="2018-12" db="EMBL/GenBank/DDBJ databases">
        <title>Tengunoibacter tsumagoiensis gen. nov., sp. nov., Dictyobacter kobayashii sp. nov., D. alpinus sp. nov., and D. joshuensis sp. nov. and description of Dictyobacteraceae fam. nov. within the order Ktedonobacterales isolated from Tengu-no-mugimeshi.</title>
        <authorList>
            <person name="Wang C.M."/>
            <person name="Zheng Y."/>
            <person name="Sakai Y."/>
            <person name="Toyoda A."/>
            <person name="Minakuchi Y."/>
            <person name="Abe K."/>
            <person name="Yokota A."/>
            <person name="Yabe S."/>
        </authorList>
    </citation>
    <scope>NUCLEOTIDE SEQUENCE [LARGE SCALE GENOMIC DNA]</scope>
    <source>
        <strain evidence="3">Uno16</strain>
    </source>
</reference>
<sequence>MDILYLVDRLENLVANSKRMPLVNQIILKEADLLTIIEQMRTSVPGEIKQARRIMQEKERILAQAQTEASTMVSRAREEAERTMAREGLLRAAEERSQEIIRRANDQAQSIVRRAETHTEQMQIDSDTYASETLRNLREHLLNVEMEIERTVMSIERGLDSLEGRPENEETELEEDVATPDEMVPHADDDDDDDALQPRPMPRRASLAADTMGGPNYPV</sequence>
<evidence type="ECO:0000313" key="2">
    <source>
        <dbReference type="EMBL" id="GCE27161.1"/>
    </source>
</evidence>
<accession>A0A402B719</accession>
<dbReference type="AlphaFoldDB" id="A0A402B719"/>
<gene>
    <name evidence="2" type="ORF">KDA_26450</name>
</gene>
<keyword evidence="3" id="KW-1185">Reference proteome</keyword>
<protein>
    <submittedName>
        <fullName evidence="2">Vacuolar-type H+-ATPase subunit H</fullName>
    </submittedName>
</protein>
<evidence type="ECO:0000313" key="3">
    <source>
        <dbReference type="Proteomes" id="UP000287171"/>
    </source>
</evidence>
<organism evidence="2 3">
    <name type="scientific">Dictyobacter alpinus</name>
    <dbReference type="NCBI Taxonomy" id="2014873"/>
    <lineage>
        <taxon>Bacteria</taxon>
        <taxon>Bacillati</taxon>
        <taxon>Chloroflexota</taxon>
        <taxon>Ktedonobacteria</taxon>
        <taxon>Ktedonobacterales</taxon>
        <taxon>Dictyobacteraceae</taxon>
        <taxon>Dictyobacter</taxon>
    </lineage>
</organism>
<feature type="compositionally biased region" description="Acidic residues" evidence="1">
    <location>
        <begin position="169"/>
        <end position="179"/>
    </location>
</feature>
<dbReference type="EMBL" id="BIFT01000001">
    <property type="protein sequence ID" value="GCE27161.1"/>
    <property type="molecule type" value="Genomic_DNA"/>
</dbReference>
<evidence type="ECO:0000256" key="1">
    <source>
        <dbReference type="SAM" id="MobiDB-lite"/>
    </source>
</evidence>
<feature type="compositionally biased region" description="Basic and acidic residues" evidence="1">
    <location>
        <begin position="159"/>
        <end position="168"/>
    </location>
</feature>
<dbReference type="Proteomes" id="UP000287171">
    <property type="component" value="Unassembled WGS sequence"/>
</dbReference>
<feature type="region of interest" description="Disordered" evidence="1">
    <location>
        <begin position="159"/>
        <end position="219"/>
    </location>
</feature>
<dbReference type="RefSeq" id="WP_126627539.1">
    <property type="nucleotide sequence ID" value="NZ_BIFT01000001.1"/>
</dbReference>
<proteinExistence type="predicted"/>
<dbReference type="OrthoDB" id="1690557at2"/>